<comment type="catalytic activity">
    <reaction evidence="1 7">
        <text>[protein]-peptidylproline (omega=180) = [protein]-peptidylproline (omega=0)</text>
        <dbReference type="Rhea" id="RHEA:16237"/>
        <dbReference type="Rhea" id="RHEA-COMP:10747"/>
        <dbReference type="Rhea" id="RHEA-COMP:10748"/>
        <dbReference type="ChEBI" id="CHEBI:83833"/>
        <dbReference type="ChEBI" id="CHEBI:83834"/>
        <dbReference type="EC" id="5.2.1.8"/>
    </reaction>
</comment>
<dbReference type="InterPro" id="IPR001179">
    <property type="entry name" value="PPIase_FKBP_dom"/>
</dbReference>
<organism evidence="9 10">
    <name type="scientific">Paracoccidioides brasiliensis</name>
    <dbReference type="NCBI Taxonomy" id="121759"/>
    <lineage>
        <taxon>Eukaryota</taxon>
        <taxon>Fungi</taxon>
        <taxon>Dikarya</taxon>
        <taxon>Ascomycota</taxon>
        <taxon>Pezizomycotina</taxon>
        <taxon>Eurotiomycetes</taxon>
        <taxon>Eurotiomycetidae</taxon>
        <taxon>Onygenales</taxon>
        <taxon>Ajellomycetaceae</taxon>
        <taxon>Paracoccidioides</taxon>
    </lineage>
</organism>
<dbReference type="Gene3D" id="3.10.50.40">
    <property type="match status" value="1"/>
</dbReference>
<evidence type="ECO:0000313" key="10">
    <source>
        <dbReference type="Proteomes" id="UP000242814"/>
    </source>
</evidence>
<dbReference type="EC" id="5.2.1.8" evidence="3 7"/>
<dbReference type="PANTHER" id="PTHR10516:SF443">
    <property type="entry name" value="FK506-BINDING PROTEIN 59-RELATED"/>
    <property type="match status" value="1"/>
</dbReference>
<dbReference type="InterPro" id="IPR050689">
    <property type="entry name" value="FKBP-type_PPIase"/>
</dbReference>
<dbReference type="GO" id="GO:0005737">
    <property type="term" value="C:cytoplasm"/>
    <property type="evidence" value="ECO:0007669"/>
    <property type="project" value="TreeGrafter"/>
</dbReference>
<evidence type="ECO:0000256" key="4">
    <source>
        <dbReference type="ARBA" id="ARBA00023110"/>
    </source>
</evidence>
<comment type="similarity">
    <text evidence="6">Belongs to the FKBP-type PPIase family. FKBP1 subfamily.</text>
</comment>
<gene>
    <name evidence="9" type="ORF">ACO22_04729</name>
</gene>
<dbReference type="SUPFAM" id="SSF54534">
    <property type="entry name" value="FKBP-like"/>
    <property type="match status" value="1"/>
</dbReference>
<dbReference type="InterPro" id="IPR046357">
    <property type="entry name" value="PPIase_dom_sf"/>
</dbReference>
<accession>A0A1D2JCE0</accession>
<dbReference type="Pfam" id="PF00254">
    <property type="entry name" value="FKBP_C"/>
    <property type="match status" value="1"/>
</dbReference>
<evidence type="ECO:0000256" key="1">
    <source>
        <dbReference type="ARBA" id="ARBA00000971"/>
    </source>
</evidence>
<proteinExistence type="inferred from homology"/>
<dbReference type="VEuPathDB" id="FungiDB:PADG_08625"/>
<comment type="function">
    <text evidence="2">PPIases accelerate the folding of proteins. It catalyzes the cis-trans isomerization of proline imidic peptide bonds in oligopeptides.</text>
</comment>
<keyword evidence="4 7" id="KW-0697">Rotamase</keyword>
<dbReference type="PROSITE" id="PS50059">
    <property type="entry name" value="FKBP_PPIASE"/>
    <property type="match status" value="1"/>
</dbReference>
<protein>
    <recommendedName>
        <fullName evidence="3 7">peptidylprolyl isomerase</fullName>
        <ecNumber evidence="3 7">5.2.1.8</ecNumber>
    </recommendedName>
</protein>
<comment type="caution">
    <text evidence="9">The sequence shown here is derived from an EMBL/GenBank/DDBJ whole genome shotgun (WGS) entry which is preliminary data.</text>
</comment>
<dbReference type="VEuPathDB" id="FungiDB:PABG_07714"/>
<dbReference type="AlphaFoldDB" id="A0A1D2JCE0"/>
<dbReference type="EMBL" id="LZYO01000194">
    <property type="protein sequence ID" value="ODH26245.1"/>
    <property type="molecule type" value="Genomic_DNA"/>
</dbReference>
<dbReference type="Proteomes" id="UP000242814">
    <property type="component" value="Unassembled WGS sequence"/>
</dbReference>
<evidence type="ECO:0000256" key="3">
    <source>
        <dbReference type="ARBA" id="ARBA00013194"/>
    </source>
</evidence>
<evidence type="ECO:0000313" key="9">
    <source>
        <dbReference type="EMBL" id="ODH26245.1"/>
    </source>
</evidence>
<dbReference type="PANTHER" id="PTHR10516">
    <property type="entry name" value="PEPTIDYL-PROLYL CIS-TRANS ISOMERASE"/>
    <property type="match status" value="1"/>
</dbReference>
<feature type="domain" description="PPIase FKBP-type" evidence="8">
    <location>
        <begin position="20"/>
        <end position="87"/>
    </location>
</feature>
<evidence type="ECO:0000256" key="6">
    <source>
        <dbReference type="ARBA" id="ARBA00038106"/>
    </source>
</evidence>
<evidence type="ECO:0000256" key="7">
    <source>
        <dbReference type="PROSITE-ProRule" id="PRU00277"/>
    </source>
</evidence>
<name>A0A1D2JCE0_PARBR</name>
<evidence type="ECO:0000259" key="8">
    <source>
        <dbReference type="PROSITE" id="PS50059"/>
    </source>
</evidence>
<reference evidence="9 10" key="1">
    <citation type="submission" date="2016-06" db="EMBL/GenBank/DDBJ databases">
        <authorList>
            <person name="Kjaerup R.B."/>
            <person name="Dalgaard T.S."/>
            <person name="Juul-Madsen H.R."/>
        </authorList>
    </citation>
    <scope>NUCLEOTIDE SEQUENCE [LARGE SCALE GENOMIC DNA]</scope>
    <source>
        <strain evidence="9 10">Pb300</strain>
    </source>
</reference>
<keyword evidence="5 7" id="KW-0413">Isomerase</keyword>
<dbReference type="GO" id="GO:0003755">
    <property type="term" value="F:peptidyl-prolyl cis-trans isomerase activity"/>
    <property type="evidence" value="ECO:0007669"/>
    <property type="project" value="UniProtKB-KW"/>
</dbReference>
<sequence>MGVIKRVLKKGNGVDKPSKGDEVVINYKGCLYDPTAADKNYMGDEFDSSNDRGNFTTTIGIGKVIQGWDEAVVNMSLGERSILTISG</sequence>
<evidence type="ECO:0000256" key="2">
    <source>
        <dbReference type="ARBA" id="ARBA00002388"/>
    </source>
</evidence>
<evidence type="ECO:0000256" key="5">
    <source>
        <dbReference type="ARBA" id="ARBA00023235"/>
    </source>
</evidence>